<name>A0A845EY30_9BACL</name>
<evidence type="ECO:0000313" key="1">
    <source>
        <dbReference type="EMBL" id="MYL63471.1"/>
    </source>
</evidence>
<evidence type="ECO:0000313" key="2">
    <source>
        <dbReference type="Proteomes" id="UP000447833"/>
    </source>
</evidence>
<dbReference type="EMBL" id="WMEY01000002">
    <property type="protein sequence ID" value="MYL63471.1"/>
    <property type="molecule type" value="Genomic_DNA"/>
</dbReference>
<dbReference type="InterPro" id="IPR013320">
    <property type="entry name" value="ConA-like_dom_sf"/>
</dbReference>
<reference evidence="1 2" key="1">
    <citation type="submission" date="2019-11" db="EMBL/GenBank/DDBJ databases">
        <title>Genome sequences of 17 halophilic strains isolated from different environments.</title>
        <authorList>
            <person name="Furrow R.E."/>
        </authorList>
    </citation>
    <scope>NUCLEOTIDE SEQUENCE [LARGE SCALE GENOMIC DNA]</scope>
    <source>
        <strain evidence="1 2">22506_14_FS</strain>
    </source>
</reference>
<accession>A0A845EY30</accession>
<gene>
    <name evidence="1" type="ORF">GLW07_08910</name>
</gene>
<dbReference type="InterPro" id="IPR015987">
    <property type="entry name" value="UCP022704"/>
</dbReference>
<proteinExistence type="predicted"/>
<dbReference type="AlphaFoldDB" id="A0A845EY30"/>
<dbReference type="Proteomes" id="UP000447833">
    <property type="component" value="Unassembled WGS sequence"/>
</dbReference>
<dbReference type="InterPro" id="IPR009784">
    <property type="entry name" value="DUF1349"/>
</dbReference>
<dbReference type="SUPFAM" id="SSF49899">
    <property type="entry name" value="Concanavalin A-like lectins/glucanases"/>
    <property type="match status" value="1"/>
</dbReference>
<dbReference type="PIRSF" id="PIRSF022704">
    <property type="entry name" value="UCP022704"/>
    <property type="match status" value="1"/>
</dbReference>
<sequence>MGNKCIVKENFVGDNISDLLKWRCEPQSWFLDKESSQLVFISDEKTDYWQNTHYGFHADNGHFLYAKTKSNFRMTTKVKALPNNKYDQAGLMIRFSEEAWVKTSIEYIPGGSSKLGAVVTNRGYSDWSTQYVDDQDIELFYRISKIGQNCYVDFSRDGDNWNQIRIAHLDYPVDEEILAGIYACSPQGKGQEARFNFVKIEELGDDPAVAYL</sequence>
<comment type="caution">
    <text evidence="1">The sequence shown here is derived from an EMBL/GenBank/DDBJ whole genome shotgun (WGS) entry which is preliminary data.</text>
</comment>
<dbReference type="Gene3D" id="2.60.120.200">
    <property type="match status" value="1"/>
</dbReference>
<dbReference type="PANTHER" id="PTHR35332:SF2">
    <property type="entry name" value="REGULATION OF ENOLASE PROTEIN 1"/>
    <property type="match status" value="1"/>
</dbReference>
<dbReference type="Pfam" id="PF07081">
    <property type="entry name" value="DUF1349"/>
    <property type="match status" value="1"/>
</dbReference>
<dbReference type="RefSeq" id="WP_160919064.1">
    <property type="nucleotide sequence ID" value="NZ_WMEY01000002.1"/>
</dbReference>
<dbReference type="PANTHER" id="PTHR35332">
    <property type="entry name" value="REGULATION OF ENOLASE PROTEIN 1"/>
    <property type="match status" value="1"/>
</dbReference>
<organism evidence="1 2">
    <name type="scientific">Guptibacillus hwajinpoensis</name>
    <dbReference type="NCBI Taxonomy" id="208199"/>
    <lineage>
        <taxon>Bacteria</taxon>
        <taxon>Bacillati</taxon>
        <taxon>Bacillota</taxon>
        <taxon>Bacilli</taxon>
        <taxon>Bacillales</taxon>
        <taxon>Guptibacillaceae</taxon>
        <taxon>Guptibacillus</taxon>
    </lineage>
</organism>
<protein>
    <submittedName>
        <fullName evidence="1">DUF1349 domain-containing protein</fullName>
    </submittedName>
</protein>